<comment type="similarity">
    <text evidence="3">Belongs to the peroxisomal targeting signal receptor family.</text>
</comment>
<keyword evidence="7 14" id="KW-0802">TPR repeat</keyword>
<evidence type="ECO:0000256" key="10">
    <source>
        <dbReference type="ARBA" id="ARBA00068316"/>
    </source>
</evidence>
<evidence type="ECO:0000256" key="2">
    <source>
        <dbReference type="ARBA" id="ARBA00004496"/>
    </source>
</evidence>
<dbReference type="Pfam" id="PF13432">
    <property type="entry name" value="TPR_16"/>
    <property type="match status" value="1"/>
</dbReference>
<dbReference type="GO" id="GO:0005829">
    <property type="term" value="C:cytosol"/>
    <property type="evidence" value="ECO:0007669"/>
    <property type="project" value="TreeGrafter"/>
</dbReference>
<evidence type="ECO:0000256" key="5">
    <source>
        <dbReference type="ARBA" id="ARBA00022553"/>
    </source>
</evidence>
<evidence type="ECO:0000256" key="1">
    <source>
        <dbReference type="ARBA" id="ARBA00004170"/>
    </source>
</evidence>
<dbReference type="GO" id="GO:0005052">
    <property type="term" value="F:peroxisome matrix targeting signal-1 binding"/>
    <property type="evidence" value="ECO:0007669"/>
    <property type="project" value="TreeGrafter"/>
</dbReference>
<dbReference type="Pfam" id="PF13181">
    <property type="entry name" value="TPR_8"/>
    <property type="match status" value="1"/>
</dbReference>
<keyword evidence="17" id="KW-1185">Reference proteome</keyword>
<dbReference type="SMART" id="SM00028">
    <property type="entry name" value="TPR"/>
    <property type="match status" value="5"/>
</dbReference>
<dbReference type="PROSITE" id="PS50005">
    <property type="entry name" value="TPR"/>
    <property type="match status" value="3"/>
</dbReference>
<dbReference type="GO" id="GO:0016560">
    <property type="term" value="P:protein import into peroxisome matrix, docking"/>
    <property type="evidence" value="ECO:0007669"/>
    <property type="project" value="TreeGrafter"/>
</dbReference>
<dbReference type="InterPro" id="IPR024111">
    <property type="entry name" value="PEX5/PEX5L"/>
</dbReference>
<comment type="function">
    <text evidence="9">Accessory subunit of hyperpolarization-activated cyclic nucleotide-gated (HCN) channels, regulating their cell-surface expression and cyclic nucleotide dependence.</text>
</comment>
<dbReference type="InterPro" id="IPR011990">
    <property type="entry name" value="TPR-like_helical_dom_sf"/>
</dbReference>
<comment type="subcellular location">
    <subcellularLocation>
        <location evidence="2">Cytoplasm</location>
    </subcellularLocation>
    <subcellularLocation>
        <location evidence="1">Membrane</location>
        <topology evidence="1">Peripheral membrane protein</topology>
    </subcellularLocation>
</comment>
<evidence type="ECO:0000256" key="11">
    <source>
        <dbReference type="ARBA" id="ARBA00076398"/>
    </source>
</evidence>
<keyword evidence="8" id="KW-0472">Membrane</keyword>
<feature type="repeat" description="TPR" evidence="14">
    <location>
        <begin position="460"/>
        <end position="493"/>
    </location>
</feature>
<evidence type="ECO:0000256" key="4">
    <source>
        <dbReference type="ARBA" id="ARBA00022490"/>
    </source>
</evidence>
<evidence type="ECO:0000256" key="3">
    <source>
        <dbReference type="ARBA" id="ARBA00005348"/>
    </source>
</evidence>
<dbReference type="SUPFAM" id="SSF48452">
    <property type="entry name" value="TPR-like"/>
    <property type="match status" value="1"/>
</dbReference>
<protein>
    <recommendedName>
        <fullName evidence="10">PEX5-related protein</fullName>
    </recommendedName>
    <alternativeName>
        <fullName evidence="13">PEX5-like protein</fullName>
    </alternativeName>
    <alternativeName>
        <fullName evidence="12">Peroxin-5-related protein</fullName>
    </alternativeName>
    <alternativeName>
        <fullName evidence="11">Tetratricopeptide repeat-containing Rab8b-interacting protein</fullName>
    </alternativeName>
</protein>
<dbReference type="GO" id="GO:0005778">
    <property type="term" value="C:peroxisomal membrane"/>
    <property type="evidence" value="ECO:0007669"/>
    <property type="project" value="TreeGrafter"/>
</dbReference>
<dbReference type="PANTHER" id="PTHR10130:SF1">
    <property type="entry name" value="PEX5-RELATED PROTEIN"/>
    <property type="match status" value="1"/>
</dbReference>
<reference evidence="16" key="1">
    <citation type="submission" date="2022-03" db="EMBL/GenBank/DDBJ databases">
        <authorList>
            <person name="Alioto T."/>
            <person name="Alioto T."/>
            <person name="Gomez Garrido J."/>
        </authorList>
    </citation>
    <scope>NUCLEOTIDE SEQUENCE</scope>
</reference>
<evidence type="ECO:0000256" key="14">
    <source>
        <dbReference type="PROSITE-ProRule" id="PRU00339"/>
    </source>
</evidence>
<feature type="region of interest" description="Disordered" evidence="15">
    <location>
        <begin position="161"/>
        <end position="180"/>
    </location>
</feature>
<evidence type="ECO:0000256" key="8">
    <source>
        <dbReference type="ARBA" id="ARBA00023136"/>
    </source>
</evidence>
<feature type="region of interest" description="Disordered" evidence="15">
    <location>
        <begin position="89"/>
        <end position="117"/>
    </location>
</feature>
<organism evidence="16 17">
    <name type="scientific">Pelobates cultripes</name>
    <name type="common">Western spadefoot toad</name>
    <dbReference type="NCBI Taxonomy" id="61616"/>
    <lineage>
        <taxon>Eukaryota</taxon>
        <taxon>Metazoa</taxon>
        <taxon>Chordata</taxon>
        <taxon>Craniata</taxon>
        <taxon>Vertebrata</taxon>
        <taxon>Euteleostomi</taxon>
        <taxon>Amphibia</taxon>
        <taxon>Batrachia</taxon>
        <taxon>Anura</taxon>
        <taxon>Pelobatoidea</taxon>
        <taxon>Pelobatidae</taxon>
        <taxon>Pelobates</taxon>
    </lineage>
</organism>
<gene>
    <name evidence="16" type="ORF">PECUL_23A056576</name>
</gene>
<evidence type="ECO:0000256" key="7">
    <source>
        <dbReference type="ARBA" id="ARBA00022803"/>
    </source>
</evidence>
<dbReference type="Proteomes" id="UP001295444">
    <property type="component" value="Chromosome 02"/>
</dbReference>
<keyword evidence="4" id="KW-0963">Cytoplasm</keyword>
<evidence type="ECO:0000256" key="13">
    <source>
        <dbReference type="ARBA" id="ARBA00079805"/>
    </source>
</evidence>
<keyword evidence="6" id="KW-0677">Repeat</keyword>
<evidence type="ECO:0000256" key="15">
    <source>
        <dbReference type="SAM" id="MobiDB-lite"/>
    </source>
</evidence>
<proteinExistence type="inferred from homology"/>
<name>A0AAD1RCH3_PELCU</name>
<feature type="repeat" description="TPR" evidence="14">
    <location>
        <begin position="494"/>
        <end position="527"/>
    </location>
</feature>
<feature type="compositionally biased region" description="Basic and acidic residues" evidence="15">
    <location>
        <begin position="102"/>
        <end position="112"/>
    </location>
</feature>
<sequence length="612" mass="68200">MYQGHIQGKSSRATDKAVAMVMKEIPRQPSAEEKPLLTMTSQLVNEQQESRPLLSPSIDDFLCETKSEPKARPVTSNTAVLSPGLDLLDLSEPVTPTPSKGKKSDIALKGETSKGQSIKKKVDETDLIKTETEKVPKGVRMPEMASLDLVHIQTQLEKWGDGRFRGDKSNESLRGLERKSSSKEASRELLWCTDNHTAPSRAVAVKSCDPFNPVLEKVATLKKAGMLWGQLTRESRLGGAFLSRNQSLEEEFERAKAAVESDTEFWDKMQAEWEEMARRNWISENADSASQIGTSSKETGYYFNMENPFRECSGAFEEGMRKLKEGDLPLTILYLEAAILQDPNDAEAWQYLGITQAENENEQAAIVSLQRCLQLQPNNLKALMALAVSYTNIGHQQEAYEALKSWIKQNPKYKHLVKSKSASPTTTRKMSKAICDSASLEEVKELYLEAAHQNGDLVDPDLQTGLGVLFNLSGEFDRAVDAFNSALMVRPEDYSLWNRLGATLANGDRSEEAVEAYSRALEIQPGFIRSRYNLGISCINLGAYREAVSNFLTALSLQRKSRTQQQFHPPVISGNVWAALRIALSMMDKPELFHAANVGDLDILLRAFNIDP</sequence>
<dbReference type="Gene3D" id="1.25.40.10">
    <property type="entry name" value="Tetratricopeptide repeat domain"/>
    <property type="match status" value="1"/>
</dbReference>
<feature type="repeat" description="TPR" evidence="14">
    <location>
        <begin position="346"/>
        <end position="379"/>
    </location>
</feature>
<dbReference type="PANTHER" id="PTHR10130">
    <property type="entry name" value="PEROXISOMAL TARGETING SIGNAL 1 RECEPTOR PEX5"/>
    <property type="match status" value="1"/>
</dbReference>
<dbReference type="AlphaFoldDB" id="A0AAD1RCH3"/>
<dbReference type="InterPro" id="IPR019734">
    <property type="entry name" value="TPR_rpt"/>
</dbReference>
<dbReference type="EMBL" id="OW240913">
    <property type="protein sequence ID" value="CAH2247769.1"/>
    <property type="molecule type" value="Genomic_DNA"/>
</dbReference>
<accession>A0AAD1RCH3</accession>
<dbReference type="FunFam" id="1.25.40.10:FF:000012">
    <property type="entry name" value="PEX5-related protein isoform 5"/>
    <property type="match status" value="1"/>
</dbReference>
<evidence type="ECO:0000256" key="6">
    <source>
        <dbReference type="ARBA" id="ARBA00022737"/>
    </source>
</evidence>
<evidence type="ECO:0000256" key="9">
    <source>
        <dbReference type="ARBA" id="ARBA00056540"/>
    </source>
</evidence>
<evidence type="ECO:0000256" key="12">
    <source>
        <dbReference type="ARBA" id="ARBA00079268"/>
    </source>
</evidence>
<evidence type="ECO:0000313" key="16">
    <source>
        <dbReference type="EMBL" id="CAH2247769.1"/>
    </source>
</evidence>
<keyword evidence="5" id="KW-0597">Phosphoprotein</keyword>
<evidence type="ECO:0000313" key="17">
    <source>
        <dbReference type="Proteomes" id="UP001295444"/>
    </source>
</evidence>